<dbReference type="Proteomes" id="UP001589890">
    <property type="component" value="Unassembled WGS sequence"/>
</dbReference>
<organism evidence="2 3">
    <name type="scientific">Kribbella deserti</name>
    <dbReference type="NCBI Taxonomy" id="1926257"/>
    <lineage>
        <taxon>Bacteria</taxon>
        <taxon>Bacillati</taxon>
        <taxon>Actinomycetota</taxon>
        <taxon>Actinomycetes</taxon>
        <taxon>Propionibacteriales</taxon>
        <taxon>Kribbellaceae</taxon>
        <taxon>Kribbella</taxon>
    </lineage>
</organism>
<dbReference type="SUPFAM" id="SSF56112">
    <property type="entry name" value="Protein kinase-like (PK-like)"/>
    <property type="match status" value="1"/>
</dbReference>
<name>A0ABV6QRI7_9ACTN</name>
<reference evidence="2 3" key="1">
    <citation type="submission" date="2024-09" db="EMBL/GenBank/DDBJ databases">
        <authorList>
            <person name="Sun Q."/>
            <person name="Mori K."/>
        </authorList>
    </citation>
    <scope>NUCLEOTIDE SEQUENCE [LARGE SCALE GENOMIC DNA]</scope>
    <source>
        <strain evidence="2 3">CGMCC 1.15906</strain>
    </source>
</reference>
<dbReference type="RefSeq" id="WP_380051707.1">
    <property type="nucleotide sequence ID" value="NZ_JBHLTC010000031.1"/>
</dbReference>
<dbReference type="EMBL" id="JBHLTC010000031">
    <property type="protein sequence ID" value="MFC0627253.1"/>
    <property type="molecule type" value="Genomic_DNA"/>
</dbReference>
<dbReference type="Pfam" id="PF01636">
    <property type="entry name" value="APH"/>
    <property type="match status" value="1"/>
</dbReference>
<evidence type="ECO:0000313" key="2">
    <source>
        <dbReference type="EMBL" id="MFC0627253.1"/>
    </source>
</evidence>
<gene>
    <name evidence="2" type="ORF">ACFFGN_24475</name>
</gene>
<dbReference type="InterPro" id="IPR011009">
    <property type="entry name" value="Kinase-like_dom_sf"/>
</dbReference>
<evidence type="ECO:0000313" key="3">
    <source>
        <dbReference type="Proteomes" id="UP001589890"/>
    </source>
</evidence>
<accession>A0ABV6QRI7</accession>
<comment type="caution">
    <text evidence="2">The sequence shown here is derived from an EMBL/GenBank/DDBJ whole genome shotgun (WGS) entry which is preliminary data.</text>
</comment>
<keyword evidence="3" id="KW-1185">Reference proteome</keyword>
<evidence type="ECO:0000259" key="1">
    <source>
        <dbReference type="Pfam" id="PF01636"/>
    </source>
</evidence>
<dbReference type="Gene3D" id="3.90.1200.10">
    <property type="match status" value="1"/>
</dbReference>
<feature type="domain" description="Aminoglycoside phosphotransferase" evidence="1">
    <location>
        <begin position="103"/>
        <end position="178"/>
    </location>
</feature>
<dbReference type="InterPro" id="IPR002575">
    <property type="entry name" value="Aminoglycoside_PTrfase"/>
</dbReference>
<protein>
    <submittedName>
        <fullName evidence="2">Phosphotransferase</fullName>
    </submittedName>
</protein>
<sequence length="250" mass="26992">MEEIALPGGNVGGAVRVGDTVRRPTGPWTPAVHGLLQHLADHGLSGVPRVHGFDAQGREILDYLPGDAYTEPPADDVLATALSWLRQYHRVVASYRPAGVVQWRTSLAELKPDEIVCMHDFGYYNWIGDKAGFVGVIDWDMAGPGKPLDDIAFAAWNSVPLATPASGEPVAASYRAARLRMMAEAYGDIDPLEILKGATARMARSVRVIRAGQVAGDPGMLNLGKVGEPERTERQLADLDQRIPEIAAHL</sequence>
<proteinExistence type="predicted"/>